<proteinExistence type="predicted"/>
<evidence type="ECO:0000256" key="1">
    <source>
        <dbReference type="SAM" id="MobiDB-lite"/>
    </source>
</evidence>
<dbReference type="AlphaFoldDB" id="A0A3M8ALH3"/>
<feature type="region of interest" description="Disordered" evidence="1">
    <location>
        <begin position="52"/>
        <end position="113"/>
    </location>
</feature>
<keyword evidence="3" id="KW-1185">Reference proteome</keyword>
<dbReference type="RefSeq" id="WP_122935513.1">
    <property type="nucleotide sequence ID" value="NZ_RHHB01000002.1"/>
</dbReference>
<comment type="caution">
    <text evidence="2">The sequence shown here is derived from an EMBL/GenBank/DDBJ whole genome shotgun (WGS) entry which is preliminary data.</text>
</comment>
<sequence length="275" mass="27651">MPHRDDERIALLQRLAYGAGTSDVERASAAAELALLRDGATASAPAMFHRPSAMGASANPAATTTTAAGGDDPFALLFRPGPEAHRPRVGDGPAAEPAPRLPAPATDSAAGATPSPAVGSLVRWIVTTAAVSLAVGVIAGWSFGARVVPVGPEAGGPSMIPVSDIPALVVFDRPQVPEDVPASVAGDPTYDPTTFRLLASRVDGVTVHAARAAGGDDVCVIVAVPDTVTASACTSDRRFPGDGLSIEARGTGRTAYAATWHPSGEVTVNLPGATG</sequence>
<protein>
    <submittedName>
        <fullName evidence="2">Uncharacterized protein</fullName>
    </submittedName>
</protein>
<name>A0A3M8ALH3_9MICO</name>
<dbReference type="OrthoDB" id="5007775at2"/>
<accession>A0A3M8ALH3</accession>
<reference evidence="2 3" key="1">
    <citation type="submission" date="2018-10" db="EMBL/GenBank/DDBJ databases">
        <title>Isolation, diversity and antibacterial activity of antinobacteria from the wheat rhizosphere soil.</title>
        <authorList>
            <person name="Sun T."/>
        </authorList>
    </citation>
    <scope>NUCLEOTIDE SEQUENCE [LARGE SCALE GENOMIC DNA]</scope>
    <source>
        <strain evidence="2 3">SJ-23</strain>
    </source>
</reference>
<dbReference type="EMBL" id="RHHB01000002">
    <property type="protein sequence ID" value="RNB51879.1"/>
    <property type="molecule type" value="Genomic_DNA"/>
</dbReference>
<evidence type="ECO:0000313" key="2">
    <source>
        <dbReference type="EMBL" id="RNB51879.1"/>
    </source>
</evidence>
<evidence type="ECO:0000313" key="3">
    <source>
        <dbReference type="Proteomes" id="UP000275048"/>
    </source>
</evidence>
<dbReference type="Proteomes" id="UP000275048">
    <property type="component" value="Unassembled WGS sequence"/>
</dbReference>
<gene>
    <name evidence="2" type="ORF">EDM22_02755</name>
</gene>
<organism evidence="2 3">
    <name type="scientific">Agromyces tardus</name>
    <dbReference type="NCBI Taxonomy" id="2583849"/>
    <lineage>
        <taxon>Bacteria</taxon>
        <taxon>Bacillati</taxon>
        <taxon>Actinomycetota</taxon>
        <taxon>Actinomycetes</taxon>
        <taxon>Micrococcales</taxon>
        <taxon>Microbacteriaceae</taxon>
        <taxon>Agromyces</taxon>
    </lineage>
</organism>